<dbReference type="AlphaFoldDB" id="A0A662Z4X4"/>
<accession>A0A662Z4X4</accession>
<protein>
    <submittedName>
        <fullName evidence="10">Manganese/zinc/iron transport system permease protein</fullName>
    </submittedName>
</protein>
<organism evidence="10 11">
    <name type="scientific">Aliicoccus persicus</name>
    <dbReference type="NCBI Taxonomy" id="930138"/>
    <lineage>
        <taxon>Bacteria</taxon>
        <taxon>Bacillati</taxon>
        <taxon>Bacillota</taxon>
        <taxon>Bacilli</taxon>
        <taxon>Bacillales</taxon>
        <taxon>Staphylococcaceae</taxon>
        <taxon>Aliicoccus</taxon>
    </lineage>
</organism>
<comment type="similarity">
    <text evidence="2 8">Belongs to the ABC-3 integral membrane protein family.</text>
</comment>
<evidence type="ECO:0000256" key="8">
    <source>
        <dbReference type="RuleBase" id="RU003943"/>
    </source>
</evidence>
<evidence type="ECO:0000256" key="1">
    <source>
        <dbReference type="ARBA" id="ARBA00004651"/>
    </source>
</evidence>
<feature type="transmembrane region" description="Helical" evidence="9">
    <location>
        <begin position="204"/>
        <end position="221"/>
    </location>
</feature>
<dbReference type="Proteomes" id="UP000243605">
    <property type="component" value="Unassembled WGS sequence"/>
</dbReference>
<evidence type="ECO:0000256" key="6">
    <source>
        <dbReference type="ARBA" id="ARBA00022989"/>
    </source>
</evidence>
<evidence type="ECO:0000256" key="5">
    <source>
        <dbReference type="ARBA" id="ARBA00022692"/>
    </source>
</evidence>
<dbReference type="InterPro" id="IPR001626">
    <property type="entry name" value="ABC_TroCD"/>
</dbReference>
<feature type="transmembrane region" description="Helical" evidence="9">
    <location>
        <begin position="258"/>
        <end position="279"/>
    </location>
</feature>
<evidence type="ECO:0000256" key="4">
    <source>
        <dbReference type="ARBA" id="ARBA00022475"/>
    </source>
</evidence>
<dbReference type="PANTHER" id="PTHR30477">
    <property type="entry name" value="ABC-TRANSPORTER METAL-BINDING PROTEIN"/>
    <property type="match status" value="1"/>
</dbReference>
<keyword evidence="4" id="KW-1003">Cell membrane</keyword>
<keyword evidence="5 8" id="KW-0812">Transmembrane</keyword>
<dbReference type="Gene3D" id="1.10.3470.10">
    <property type="entry name" value="ABC transporter involved in vitamin B12 uptake, BtuC"/>
    <property type="match status" value="1"/>
</dbReference>
<dbReference type="GO" id="GO:0010043">
    <property type="term" value="P:response to zinc ion"/>
    <property type="evidence" value="ECO:0007669"/>
    <property type="project" value="TreeGrafter"/>
</dbReference>
<sequence length="290" mass="31007">MMDILSSFSFQIVAIGTMILAFACGVIGTINVLRQNSLIGDAIGHAQFPGVVLAFMIVGTLDALSLLIGALIFGAFAFFVIQMINQYSKISLDASLALVLSSFFGFGMTLKSYVQGSSAYGHTGGIDDYIFGQAAYMLRADVNIILIVSAISLLIFIFNYQRIKIFIFDPVYSHMIGNKPTVMNALILVMTIGLIAAGLKAVGVILIVNLLIAPGVIGLMWSKRYLYVTLIAGFSGLVSAFVGTYISTAYVGFATGPTIILCLSAIVLFSILFGTHGAVRNGLMRRRHAA</sequence>
<evidence type="ECO:0000256" key="3">
    <source>
        <dbReference type="ARBA" id="ARBA00022448"/>
    </source>
</evidence>
<keyword evidence="11" id="KW-1185">Reference proteome</keyword>
<feature type="transmembrane region" description="Helical" evidence="9">
    <location>
        <begin position="226"/>
        <end position="246"/>
    </location>
</feature>
<gene>
    <name evidence="10" type="ORF">SAMN05192557_1840</name>
</gene>
<feature type="transmembrane region" description="Helical" evidence="9">
    <location>
        <begin position="53"/>
        <end position="80"/>
    </location>
</feature>
<dbReference type="GO" id="GO:0043190">
    <property type="term" value="C:ATP-binding cassette (ABC) transporter complex"/>
    <property type="evidence" value="ECO:0007669"/>
    <property type="project" value="InterPro"/>
</dbReference>
<keyword evidence="7 9" id="KW-0472">Membrane</keyword>
<feature type="transmembrane region" description="Helical" evidence="9">
    <location>
        <begin position="92"/>
        <end position="110"/>
    </location>
</feature>
<comment type="subcellular location">
    <subcellularLocation>
        <location evidence="1 8">Cell membrane</location>
        <topology evidence="1 8">Multi-pass membrane protein</topology>
    </subcellularLocation>
</comment>
<feature type="transmembrane region" description="Helical" evidence="9">
    <location>
        <begin position="12"/>
        <end position="33"/>
    </location>
</feature>
<dbReference type="GO" id="GO:0055085">
    <property type="term" value="P:transmembrane transport"/>
    <property type="evidence" value="ECO:0007669"/>
    <property type="project" value="InterPro"/>
</dbReference>
<reference evidence="10 11" key="1">
    <citation type="submission" date="2016-10" db="EMBL/GenBank/DDBJ databases">
        <authorList>
            <person name="Varghese N."/>
            <person name="Submissions S."/>
        </authorList>
    </citation>
    <scope>NUCLEOTIDE SEQUENCE [LARGE SCALE GENOMIC DNA]</scope>
    <source>
        <strain evidence="10 11">IBRC-M10081</strain>
    </source>
</reference>
<dbReference type="Pfam" id="PF00950">
    <property type="entry name" value="ABC-3"/>
    <property type="match status" value="1"/>
</dbReference>
<keyword evidence="6 9" id="KW-1133">Transmembrane helix</keyword>
<evidence type="ECO:0000313" key="10">
    <source>
        <dbReference type="EMBL" id="SEW14989.1"/>
    </source>
</evidence>
<evidence type="ECO:0000256" key="2">
    <source>
        <dbReference type="ARBA" id="ARBA00008034"/>
    </source>
</evidence>
<dbReference type="InterPro" id="IPR037294">
    <property type="entry name" value="ABC_BtuC-like"/>
</dbReference>
<dbReference type="SUPFAM" id="SSF81345">
    <property type="entry name" value="ABC transporter involved in vitamin B12 uptake, BtuC"/>
    <property type="match status" value="1"/>
</dbReference>
<feature type="transmembrane region" description="Helical" evidence="9">
    <location>
        <begin position="142"/>
        <end position="160"/>
    </location>
</feature>
<evidence type="ECO:0000256" key="7">
    <source>
        <dbReference type="ARBA" id="ARBA00023136"/>
    </source>
</evidence>
<proteinExistence type="inferred from homology"/>
<feature type="transmembrane region" description="Helical" evidence="9">
    <location>
        <begin position="181"/>
        <end position="198"/>
    </location>
</feature>
<dbReference type="PANTHER" id="PTHR30477:SF3">
    <property type="entry name" value="METAL TRANSPORT SYSTEM MEMBRANE PROTEIN CT_069-RELATED"/>
    <property type="match status" value="1"/>
</dbReference>
<evidence type="ECO:0000313" key="11">
    <source>
        <dbReference type="Proteomes" id="UP000243605"/>
    </source>
</evidence>
<dbReference type="RefSeq" id="WP_219314698.1">
    <property type="nucleotide sequence ID" value="NZ_JBHSAR010000002.1"/>
</dbReference>
<dbReference type="EMBL" id="FOIT01000006">
    <property type="protein sequence ID" value="SEW14989.1"/>
    <property type="molecule type" value="Genomic_DNA"/>
</dbReference>
<evidence type="ECO:0000256" key="9">
    <source>
        <dbReference type="SAM" id="Phobius"/>
    </source>
</evidence>
<keyword evidence="3 8" id="KW-0813">Transport</keyword>
<name>A0A662Z4X4_9STAP</name>